<dbReference type="AlphaFoldDB" id="A0AAD5KK48"/>
<evidence type="ECO:0000313" key="1">
    <source>
        <dbReference type="EMBL" id="KAI9553764.1"/>
    </source>
</evidence>
<gene>
    <name evidence="1" type="ORF">GHT06_019027</name>
</gene>
<comment type="caution">
    <text evidence="1">The sequence shown here is derived from an EMBL/GenBank/DDBJ whole genome shotgun (WGS) entry which is preliminary data.</text>
</comment>
<accession>A0AAD5KK48</accession>
<dbReference type="EMBL" id="WJBH02000008">
    <property type="protein sequence ID" value="KAI9553764.1"/>
    <property type="molecule type" value="Genomic_DNA"/>
</dbReference>
<protein>
    <submittedName>
        <fullName evidence="1">Uncharacterized protein</fullName>
    </submittedName>
</protein>
<proteinExistence type="predicted"/>
<evidence type="ECO:0000313" key="2">
    <source>
        <dbReference type="Proteomes" id="UP000820818"/>
    </source>
</evidence>
<sequence>MTPSIGLNVTSQQEHTTNGATRNYGHISVCIWMERQGNGTCALRFRRNGWTYPLGWANKTTSCSRKHVCGTGFKVSKKRQLTTITMLLIFVGKWIQQWRKLPK</sequence>
<keyword evidence="2" id="KW-1185">Reference proteome</keyword>
<reference evidence="1 2" key="1">
    <citation type="submission" date="2022-05" db="EMBL/GenBank/DDBJ databases">
        <title>A multi-omics perspective on studying reproductive biology in Daphnia sinensis.</title>
        <authorList>
            <person name="Jia J."/>
        </authorList>
    </citation>
    <scope>NUCLEOTIDE SEQUENCE [LARGE SCALE GENOMIC DNA]</scope>
    <source>
        <strain evidence="1 2">WSL</strain>
    </source>
</reference>
<name>A0AAD5KK48_9CRUS</name>
<dbReference type="Proteomes" id="UP000820818">
    <property type="component" value="Linkage Group LG8"/>
</dbReference>
<organism evidence="1 2">
    <name type="scientific">Daphnia sinensis</name>
    <dbReference type="NCBI Taxonomy" id="1820382"/>
    <lineage>
        <taxon>Eukaryota</taxon>
        <taxon>Metazoa</taxon>
        <taxon>Ecdysozoa</taxon>
        <taxon>Arthropoda</taxon>
        <taxon>Crustacea</taxon>
        <taxon>Branchiopoda</taxon>
        <taxon>Diplostraca</taxon>
        <taxon>Cladocera</taxon>
        <taxon>Anomopoda</taxon>
        <taxon>Daphniidae</taxon>
        <taxon>Daphnia</taxon>
        <taxon>Daphnia similis group</taxon>
    </lineage>
</organism>